<keyword evidence="1" id="KW-0931">ER-Golgi transport</keyword>
<accession>A0A2P5F2B4</accession>
<dbReference type="PANTHER" id="PTHR12701:SF42">
    <property type="entry name" value="ENDOPLASMIC RETICULUM TRANSMEMBRANE PROTEIN"/>
    <property type="match status" value="1"/>
</dbReference>
<evidence type="ECO:0000256" key="1">
    <source>
        <dbReference type="RuleBase" id="RU367026"/>
    </source>
</evidence>
<reference evidence="3" key="1">
    <citation type="submission" date="2016-06" db="EMBL/GenBank/DDBJ databases">
        <title>Parallel loss of symbiosis genes in relatives of nitrogen-fixing non-legume Parasponia.</title>
        <authorList>
            <person name="Van Velzen R."/>
            <person name="Holmer R."/>
            <person name="Bu F."/>
            <person name="Rutten L."/>
            <person name="Van Zeijl A."/>
            <person name="Liu W."/>
            <person name="Santuari L."/>
            <person name="Cao Q."/>
            <person name="Sharma T."/>
            <person name="Shen D."/>
            <person name="Roswanjaya Y."/>
            <person name="Wardhani T."/>
            <person name="Kalhor M.S."/>
            <person name="Jansen J."/>
            <person name="Van den Hoogen J."/>
            <person name="Gungor B."/>
            <person name="Hartog M."/>
            <person name="Hontelez J."/>
            <person name="Verver J."/>
            <person name="Yang W.-C."/>
            <person name="Schijlen E."/>
            <person name="Repin R."/>
            <person name="Schilthuizen M."/>
            <person name="Schranz E."/>
            <person name="Heidstra R."/>
            <person name="Miyata K."/>
            <person name="Fedorova E."/>
            <person name="Kohlen W."/>
            <person name="Bisseling T."/>
            <person name="Smit S."/>
            <person name="Geurts R."/>
        </authorList>
    </citation>
    <scope>NUCLEOTIDE SEQUENCE [LARGE SCALE GENOMIC DNA]</scope>
    <source>
        <strain evidence="3">cv. RG33-2</strain>
    </source>
</reference>
<dbReference type="OrthoDB" id="435607at2759"/>
<keyword evidence="1" id="KW-0256">Endoplasmic reticulum</keyword>
<proteinExistence type="inferred from homology"/>
<keyword evidence="2" id="KW-0675">Receptor</keyword>
<dbReference type="PANTHER" id="PTHR12701">
    <property type="entry name" value="BCR-ASSOCIATED PROTEIN, BAP"/>
    <property type="match status" value="1"/>
</dbReference>
<dbReference type="InParanoid" id="A0A2P5F2B4"/>
<dbReference type="EMBL" id="JXTC01000070">
    <property type="protein sequence ID" value="PON91936.1"/>
    <property type="molecule type" value="Genomic_DNA"/>
</dbReference>
<dbReference type="GO" id="GO:0006886">
    <property type="term" value="P:intracellular protein transport"/>
    <property type="evidence" value="ECO:0007669"/>
    <property type="project" value="UniProtKB-UniRule"/>
</dbReference>
<comment type="function">
    <text evidence="1">May play a role in anterograde transport of membrane proteins from the endoplasmic reticulum to the Golgi.</text>
</comment>
<comment type="caution">
    <text evidence="1">Lacks conserved residue(s) required for the propagation of feature annotation.</text>
</comment>
<comment type="similarity">
    <text evidence="1">Belongs to the BCAP29/BCAP31 family.</text>
</comment>
<dbReference type="STRING" id="63057.A0A2P5F2B4"/>
<protein>
    <recommendedName>
        <fullName evidence="1">Endoplasmic reticulum transmembrane protein</fullName>
    </recommendedName>
</protein>
<evidence type="ECO:0000313" key="3">
    <source>
        <dbReference type="Proteomes" id="UP000237000"/>
    </source>
</evidence>
<evidence type="ECO:0000313" key="2">
    <source>
        <dbReference type="EMBL" id="PON91936.1"/>
    </source>
</evidence>
<comment type="subcellular location">
    <subcellularLocation>
        <location evidence="1">Endoplasmic reticulum membrane</location>
        <topology evidence="1">Multi-pass membrane protein</topology>
    </subcellularLocation>
</comment>
<dbReference type="InterPro" id="IPR008417">
    <property type="entry name" value="BAP29/BAP31"/>
</dbReference>
<dbReference type="Proteomes" id="UP000237000">
    <property type="component" value="Unassembled WGS sequence"/>
</dbReference>
<keyword evidence="1" id="KW-0472">Membrane</keyword>
<dbReference type="AlphaFoldDB" id="A0A2P5F2B4"/>
<keyword evidence="1" id="KW-0812">Transmembrane</keyword>
<gene>
    <name evidence="2" type="ORF">TorRG33x02_122670</name>
</gene>
<dbReference type="GO" id="GO:0005789">
    <property type="term" value="C:endoplasmic reticulum membrane"/>
    <property type="evidence" value="ECO:0007669"/>
    <property type="project" value="UniProtKB-SubCell"/>
</dbReference>
<name>A0A2P5F2B4_TREOI</name>
<sequence>MIQLLFMLVVGEMALILTLMFKTPLRKLMILGLDQLKQGRRPLVVKSVGGTMLVVFISTLYVVMDIQKRSSDTGVVNPTDEVLKAQRLLEASLIGIKSI</sequence>
<dbReference type="GO" id="GO:0006888">
    <property type="term" value="P:endoplasmic reticulum to Golgi vesicle-mediated transport"/>
    <property type="evidence" value="ECO:0007669"/>
    <property type="project" value="UniProtKB-UniRule"/>
</dbReference>
<keyword evidence="1" id="KW-1133">Transmembrane helix</keyword>
<keyword evidence="1" id="KW-0813">Transport</keyword>
<keyword evidence="1" id="KW-0653">Protein transport</keyword>
<dbReference type="GO" id="GO:0070973">
    <property type="term" value="P:protein localization to endoplasmic reticulum exit site"/>
    <property type="evidence" value="ECO:0007669"/>
    <property type="project" value="UniProtKB-UniRule"/>
</dbReference>
<feature type="transmembrane region" description="Helical" evidence="1">
    <location>
        <begin position="6"/>
        <end position="22"/>
    </location>
</feature>
<comment type="caution">
    <text evidence="2">The sequence shown here is derived from an EMBL/GenBank/DDBJ whole genome shotgun (WGS) entry which is preliminary data.</text>
</comment>
<keyword evidence="3" id="KW-1185">Reference proteome</keyword>
<feature type="transmembrane region" description="Helical" evidence="1">
    <location>
        <begin position="43"/>
        <end position="64"/>
    </location>
</feature>
<organism evidence="2 3">
    <name type="scientific">Trema orientale</name>
    <name type="common">Charcoal tree</name>
    <name type="synonym">Celtis orientalis</name>
    <dbReference type="NCBI Taxonomy" id="63057"/>
    <lineage>
        <taxon>Eukaryota</taxon>
        <taxon>Viridiplantae</taxon>
        <taxon>Streptophyta</taxon>
        <taxon>Embryophyta</taxon>
        <taxon>Tracheophyta</taxon>
        <taxon>Spermatophyta</taxon>
        <taxon>Magnoliopsida</taxon>
        <taxon>eudicotyledons</taxon>
        <taxon>Gunneridae</taxon>
        <taxon>Pentapetalae</taxon>
        <taxon>rosids</taxon>
        <taxon>fabids</taxon>
        <taxon>Rosales</taxon>
        <taxon>Cannabaceae</taxon>
        <taxon>Trema</taxon>
    </lineage>
</organism>